<protein>
    <submittedName>
        <fullName evidence="1">Uncharacterized protein</fullName>
    </submittedName>
</protein>
<dbReference type="KEGG" id="ptl:AOT13_00930"/>
<sequence>MIPPYFILFYIIFHSARNSFLLDKTSADSAKKVVVRNDSASSGKRCGKNIACDHRIYDSDLVE</sequence>
<accession>A0AAN0YLI6</accession>
<organism evidence="1 2">
    <name type="scientific">Parageobacillus thermoglucosidasius</name>
    <name type="common">Geobacillus thermoglucosidasius</name>
    <dbReference type="NCBI Taxonomy" id="1426"/>
    <lineage>
        <taxon>Bacteria</taxon>
        <taxon>Bacillati</taxon>
        <taxon>Bacillota</taxon>
        <taxon>Bacilli</taxon>
        <taxon>Bacillales</taxon>
        <taxon>Anoxybacillaceae</taxon>
        <taxon>Parageobacillus</taxon>
    </lineage>
</organism>
<gene>
    <name evidence="1" type="ORF">BCV53_00945</name>
</gene>
<dbReference type="AlphaFoldDB" id="A0AAN0YLI6"/>
<evidence type="ECO:0000313" key="1">
    <source>
        <dbReference type="EMBL" id="ANZ28806.1"/>
    </source>
</evidence>
<dbReference type="EMBL" id="CP016622">
    <property type="protein sequence ID" value="ANZ28806.1"/>
    <property type="molecule type" value="Genomic_DNA"/>
</dbReference>
<keyword evidence="2" id="KW-1185">Reference proteome</keyword>
<name>A0AAN0YLI6_PARTM</name>
<evidence type="ECO:0000313" key="2">
    <source>
        <dbReference type="Proteomes" id="UP000093052"/>
    </source>
</evidence>
<reference evidence="2" key="1">
    <citation type="journal article" date="2016" name="Genome Announc.">
        <title>Complete Genome Sequence of Geobacillus thermoglucosidasius NCIMB 11955, the Progenitor of a Bioethanol Production Strain.</title>
        <authorList>
            <person name="Sheng L."/>
            <person name="Zhang Y."/>
            <person name="Minton N.P."/>
        </authorList>
    </citation>
    <scope>NUCLEOTIDE SEQUENCE [LARGE SCALE GENOMIC DNA]</scope>
    <source>
        <strain evidence="2">NCIMB 11955</strain>
    </source>
</reference>
<dbReference type="Proteomes" id="UP000093052">
    <property type="component" value="Chromosome"/>
</dbReference>
<proteinExistence type="predicted"/>